<proteinExistence type="predicted"/>
<keyword evidence="1" id="KW-0812">Transmembrane</keyword>
<dbReference type="InterPro" id="IPR003848">
    <property type="entry name" value="DUF218"/>
</dbReference>
<dbReference type="PANTHER" id="PTHR30336">
    <property type="entry name" value="INNER MEMBRANE PROTEIN, PROBABLE PERMEASE"/>
    <property type="match status" value="1"/>
</dbReference>
<name>A0ABW5DNJ4_9PROT</name>
<evidence type="ECO:0000256" key="1">
    <source>
        <dbReference type="SAM" id="Phobius"/>
    </source>
</evidence>
<dbReference type="RefSeq" id="WP_379875531.1">
    <property type="nucleotide sequence ID" value="NZ_JBHUIP010000004.1"/>
</dbReference>
<accession>A0ABW5DNJ4</accession>
<dbReference type="InterPro" id="IPR014729">
    <property type="entry name" value="Rossmann-like_a/b/a_fold"/>
</dbReference>
<dbReference type="Proteomes" id="UP001597295">
    <property type="component" value="Unassembled WGS sequence"/>
</dbReference>
<evidence type="ECO:0000313" key="3">
    <source>
        <dbReference type="EMBL" id="MFD2262572.1"/>
    </source>
</evidence>
<dbReference type="Gene3D" id="3.40.50.620">
    <property type="entry name" value="HUPs"/>
    <property type="match status" value="1"/>
</dbReference>
<keyword evidence="4" id="KW-1185">Reference proteome</keyword>
<evidence type="ECO:0000259" key="2">
    <source>
        <dbReference type="Pfam" id="PF02698"/>
    </source>
</evidence>
<reference evidence="4" key="1">
    <citation type="journal article" date="2019" name="Int. J. Syst. Evol. Microbiol.">
        <title>The Global Catalogue of Microorganisms (GCM) 10K type strain sequencing project: providing services to taxonomists for standard genome sequencing and annotation.</title>
        <authorList>
            <consortium name="The Broad Institute Genomics Platform"/>
            <consortium name="The Broad Institute Genome Sequencing Center for Infectious Disease"/>
            <person name="Wu L."/>
            <person name="Ma J."/>
        </authorList>
    </citation>
    <scope>NUCLEOTIDE SEQUENCE [LARGE SCALE GENOMIC DNA]</scope>
    <source>
        <strain evidence="4">CGMCC 1.19062</strain>
    </source>
</reference>
<comment type="caution">
    <text evidence="3">The sequence shown here is derived from an EMBL/GenBank/DDBJ whole genome shotgun (WGS) entry which is preliminary data.</text>
</comment>
<feature type="domain" description="DUF218" evidence="2">
    <location>
        <begin position="79"/>
        <end position="244"/>
    </location>
</feature>
<organism evidence="3 4">
    <name type="scientific">Lacibacterium aquatile</name>
    <dbReference type="NCBI Taxonomy" id="1168082"/>
    <lineage>
        <taxon>Bacteria</taxon>
        <taxon>Pseudomonadati</taxon>
        <taxon>Pseudomonadota</taxon>
        <taxon>Alphaproteobacteria</taxon>
        <taxon>Rhodospirillales</taxon>
        <taxon>Rhodospirillaceae</taxon>
    </lineage>
</organism>
<dbReference type="InterPro" id="IPR051599">
    <property type="entry name" value="Cell_Envelope_Assoc"/>
</dbReference>
<keyword evidence="1" id="KW-0472">Membrane</keyword>
<protein>
    <submittedName>
        <fullName evidence="3">YdcF family protein</fullName>
    </submittedName>
</protein>
<dbReference type="PANTHER" id="PTHR30336:SF4">
    <property type="entry name" value="ENVELOPE BIOGENESIS FACTOR ELYC"/>
    <property type="match status" value="1"/>
</dbReference>
<feature type="transmembrane region" description="Helical" evidence="1">
    <location>
        <begin position="41"/>
        <end position="62"/>
    </location>
</feature>
<keyword evidence="1" id="KW-1133">Transmembrane helix</keyword>
<gene>
    <name evidence="3" type="ORF">ACFSM5_06705</name>
</gene>
<evidence type="ECO:0000313" key="4">
    <source>
        <dbReference type="Proteomes" id="UP001597295"/>
    </source>
</evidence>
<sequence>MAFIASKLLWWLFSPGNLILFGLIFGWLLSLVGWRRFGRSLCAFSVLLLLAMAVLPMGDWLLRPLENRFPAPANLTRVDGVIVLGGPINGDLSRLRGQPVVNDSAERILAMIELSRRFPDAKVVFSSGTASLDGEGIREADVAAELVAKLGVPDGRILFERDARNTQENAENSRLLVQPKEGEVWLLVTSAHHMPRSVGIFRQIGWNVTAYPVDYGTAPDGEGASYAVLDGMNATHWAIREWLGLLYYRLMGRTAEIFPHP</sequence>
<dbReference type="EMBL" id="JBHUIP010000004">
    <property type="protein sequence ID" value="MFD2262572.1"/>
    <property type="molecule type" value="Genomic_DNA"/>
</dbReference>
<dbReference type="CDD" id="cd06259">
    <property type="entry name" value="YdcF-like"/>
    <property type="match status" value="1"/>
</dbReference>
<dbReference type="Pfam" id="PF02698">
    <property type="entry name" value="DUF218"/>
    <property type="match status" value="1"/>
</dbReference>
<feature type="transmembrane region" description="Helical" evidence="1">
    <location>
        <begin position="12"/>
        <end position="34"/>
    </location>
</feature>